<evidence type="ECO:0000256" key="4">
    <source>
        <dbReference type="ARBA" id="ARBA00023136"/>
    </source>
</evidence>
<dbReference type="RefSeq" id="WP_123225842.1">
    <property type="nucleotide sequence ID" value="NZ_RJSE01000002.1"/>
</dbReference>
<gene>
    <name evidence="7" type="ORF">EFK50_01800</name>
</gene>
<dbReference type="Pfam" id="PF01957">
    <property type="entry name" value="NfeD"/>
    <property type="match status" value="1"/>
</dbReference>
<accession>A0A3N0CSC5</accession>
<evidence type="ECO:0000256" key="1">
    <source>
        <dbReference type="ARBA" id="ARBA00004141"/>
    </source>
</evidence>
<evidence type="ECO:0000256" key="5">
    <source>
        <dbReference type="SAM" id="Phobius"/>
    </source>
</evidence>
<sequence>MDWIRDHAWESWLIAAIVLGSLELLSMDLVLIMLAGGALSAMGVALLGGPFVVAMLVGIGVSLGLLVLLRPAMVHKLHAGPTLAIGAEALIGKRALVLEPLSHAAPGRVKIGGDVWTAQPFDEDDQIEAGAQVDVVSIRGATAYVVRLQTPA</sequence>
<organism evidence="7 8">
    <name type="scientific">Nocardioides marmoriginsengisoli</name>
    <dbReference type="NCBI Taxonomy" id="661483"/>
    <lineage>
        <taxon>Bacteria</taxon>
        <taxon>Bacillati</taxon>
        <taxon>Actinomycetota</taxon>
        <taxon>Actinomycetes</taxon>
        <taxon>Propionibacteriales</taxon>
        <taxon>Nocardioidaceae</taxon>
        <taxon>Nocardioides</taxon>
    </lineage>
</organism>
<evidence type="ECO:0000256" key="3">
    <source>
        <dbReference type="ARBA" id="ARBA00022989"/>
    </source>
</evidence>
<dbReference type="InterPro" id="IPR052165">
    <property type="entry name" value="Membrane_assoc_protease"/>
</dbReference>
<keyword evidence="2 5" id="KW-0812">Transmembrane</keyword>
<evidence type="ECO:0000259" key="6">
    <source>
        <dbReference type="Pfam" id="PF01957"/>
    </source>
</evidence>
<comment type="subcellular location">
    <subcellularLocation>
        <location evidence="1">Membrane</location>
        <topology evidence="1">Multi-pass membrane protein</topology>
    </subcellularLocation>
</comment>
<reference evidence="7 8" key="1">
    <citation type="submission" date="2018-11" db="EMBL/GenBank/DDBJ databases">
        <authorList>
            <person name="Li F."/>
        </authorList>
    </citation>
    <scope>NUCLEOTIDE SEQUENCE [LARGE SCALE GENOMIC DNA]</scope>
    <source>
        <strain evidence="7 8">Gsoil 097</strain>
    </source>
</reference>
<keyword evidence="8" id="KW-1185">Reference proteome</keyword>
<dbReference type="GO" id="GO:0005886">
    <property type="term" value="C:plasma membrane"/>
    <property type="evidence" value="ECO:0007669"/>
    <property type="project" value="TreeGrafter"/>
</dbReference>
<evidence type="ECO:0000313" key="8">
    <source>
        <dbReference type="Proteomes" id="UP000267128"/>
    </source>
</evidence>
<keyword evidence="4 5" id="KW-0472">Membrane</keyword>
<comment type="caution">
    <text evidence="7">The sequence shown here is derived from an EMBL/GenBank/DDBJ whole genome shotgun (WGS) entry which is preliminary data.</text>
</comment>
<dbReference type="PANTHER" id="PTHR33507">
    <property type="entry name" value="INNER MEMBRANE PROTEIN YBBJ"/>
    <property type="match status" value="1"/>
</dbReference>
<dbReference type="OrthoDB" id="9792945at2"/>
<feature type="transmembrane region" description="Helical" evidence="5">
    <location>
        <begin position="41"/>
        <end position="69"/>
    </location>
</feature>
<dbReference type="EMBL" id="RJSE01000002">
    <property type="protein sequence ID" value="RNL65803.1"/>
    <property type="molecule type" value="Genomic_DNA"/>
</dbReference>
<dbReference type="PANTHER" id="PTHR33507:SF3">
    <property type="entry name" value="INNER MEMBRANE PROTEIN YBBJ"/>
    <property type="match status" value="1"/>
</dbReference>
<evidence type="ECO:0000256" key="2">
    <source>
        <dbReference type="ARBA" id="ARBA00022692"/>
    </source>
</evidence>
<dbReference type="SUPFAM" id="SSF141322">
    <property type="entry name" value="NfeD domain-like"/>
    <property type="match status" value="1"/>
</dbReference>
<dbReference type="Gene3D" id="2.40.50.140">
    <property type="entry name" value="Nucleic acid-binding proteins"/>
    <property type="match status" value="1"/>
</dbReference>
<keyword evidence="3 5" id="KW-1133">Transmembrane helix</keyword>
<dbReference type="Proteomes" id="UP000267128">
    <property type="component" value="Unassembled WGS sequence"/>
</dbReference>
<feature type="domain" description="NfeD-like C-terminal" evidence="6">
    <location>
        <begin position="87"/>
        <end position="146"/>
    </location>
</feature>
<evidence type="ECO:0000313" key="7">
    <source>
        <dbReference type="EMBL" id="RNL65803.1"/>
    </source>
</evidence>
<dbReference type="AlphaFoldDB" id="A0A3N0CSC5"/>
<proteinExistence type="predicted"/>
<protein>
    <submittedName>
        <fullName evidence="7">NfeD family protein</fullName>
    </submittedName>
</protein>
<name>A0A3N0CSC5_9ACTN</name>
<feature type="transmembrane region" description="Helical" evidence="5">
    <location>
        <begin position="12"/>
        <end position="35"/>
    </location>
</feature>
<dbReference type="InterPro" id="IPR002810">
    <property type="entry name" value="NfeD-like_C"/>
</dbReference>
<dbReference type="InterPro" id="IPR012340">
    <property type="entry name" value="NA-bd_OB-fold"/>
</dbReference>